<accession>M3Z1X2</accession>
<proteinExistence type="predicted"/>
<sequence>MCWGGMYVRLGWRSWHQMGLWMPGRLGNPCHMEDTQPWSCPTELFTPILNPLAQPCPTHLQPALGNSAFIVLSVPSVLGFEEKNCGQEFFHTCNLNKKERQKEKKKKEKQKQEGNEMGEK</sequence>
<dbReference type="InParanoid" id="M3Z1X2"/>
<feature type="region of interest" description="Disordered" evidence="1">
    <location>
        <begin position="98"/>
        <end position="120"/>
    </location>
</feature>
<name>M3Z1X2_MUSPF</name>
<dbReference type="EMBL" id="AEYP01020431">
    <property type="status" value="NOT_ANNOTATED_CDS"/>
    <property type="molecule type" value="Genomic_DNA"/>
</dbReference>
<dbReference type="Ensembl" id="ENSMPUT00000017843.1">
    <property type="protein sequence ID" value="ENSMPUP00000017584.1"/>
    <property type="gene ID" value="ENSMPUG00000017696.1"/>
</dbReference>
<organism evidence="2">
    <name type="scientific">Mustela putorius furo</name>
    <name type="common">European domestic ferret</name>
    <name type="synonym">Mustela furo</name>
    <dbReference type="NCBI Taxonomy" id="9669"/>
    <lineage>
        <taxon>Eukaryota</taxon>
        <taxon>Metazoa</taxon>
        <taxon>Chordata</taxon>
        <taxon>Craniata</taxon>
        <taxon>Vertebrata</taxon>
        <taxon>Euteleostomi</taxon>
        <taxon>Mammalia</taxon>
        <taxon>Eutheria</taxon>
        <taxon>Laurasiatheria</taxon>
        <taxon>Carnivora</taxon>
        <taxon>Caniformia</taxon>
        <taxon>Musteloidea</taxon>
        <taxon>Mustelidae</taxon>
        <taxon>Mustelinae</taxon>
        <taxon>Mustela</taxon>
    </lineage>
</organism>
<dbReference type="HOGENOM" id="CLU_2048959_0_0_1"/>
<protein>
    <submittedName>
        <fullName evidence="2">Uncharacterized protein</fullName>
    </submittedName>
</protein>
<reference evidence="2" key="1">
    <citation type="submission" date="2024-06" db="UniProtKB">
        <authorList>
            <consortium name="Ensembl"/>
        </authorList>
    </citation>
    <scope>IDENTIFICATION</scope>
</reference>
<feature type="compositionally biased region" description="Basic and acidic residues" evidence="1">
    <location>
        <begin position="110"/>
        <end position="120"/>
    </location>
</feature>
<dbReference type="AlphaFoldDB" id="M3Z1X2"/>
<evidence type="ECO:0000313" key="2">
    <source>
        <dbReference type="Ensembl" id="ENSMPUP00000017584.1"/>
    </source>
</evidence>
<evidence type="ECO:0000256" key="1">
    <source>
        <dbReference type="SAM" id="MobiDB-lite"/>
    </source>
</evidence>